<organism evidence="3 4">
    <name type="scientific">Botrimarina mediterranea</name>
    <dbReference type="NCBI Taxonomy" id="2528022"/>
    <lineage>
        <taxon>Bacteria</taxon>
        <taxon>Pseudomonadati</taxon>
        <taxon>Planctomycetota</taxon>
        <taxon>Planctomycetia</taxon>
        <taxon>Pirellulales</taxon>
        <taxon>Lacipirellulaceae</taxon>
        <taxon>Botrimarina</taxon>
    </lineage>
</organism>
<dbReference type="Gene3D" id="3.10.290.10">
    <property type="entry name" value="RNA-binding S4 domain"/>
    <property type="match status" value="1"/>
</dbReference>
<keyword evidence="4" id="KW-1185">Reference proteome</keyword>
<evidence type="ECO:0000313" key="3">
    <source>
        <dbReference type="EMBL" id="QDV74872.1"/>
    </source>
</evidence>
<dbReference type="Pfam" id="PF13275">
    <property type="entry name" value="S4_2"/>
    <property type="match status" value="1"/>
</dbReference>
<feature type="domain" description="RNA-binding S4" evidence="2">
    <location>
        <begin position="9"/>
        <end position="71"/>
    </location>
</feature>
<evidence type="ECO:0000256" key="1">
    <source>
        <dbReference type="PROSITE-ProRule" id="PRU00182"/>
    </source>
</evidence>
<gene>
    <name evidence="3" type="ORF">Spa11_30810</name>
</gene>
<proteinExistence type="predicted"/>
<keyword evidence="1" id="KW-0694">RNA-binding</keyword>
<name>A0A518KAQ8_9BACT</name>
<dbReference type="SUPFAM" id="SSF55174">
    <property type="entry name" value="Alpha-L RNA-binding motif"/>
    <property type="match status" value="1"/>
</dbReference>
<evidence type="ECO:0000259" key="2">
    <source>
        <dbReference type="SMART" id="SM00363"/>
    </source>
</evidence>
<evidence type="ECO:0000313" key="4">
    <source>
        <dbReference type="Proteomes" id="UP000316426"/>
    </source>
</evidence>
<dbReference type="InterPro" id="IPR002942">
    <property type="entry name" value="S4_RNA-bd"/>
</dbReference>
<dbReference type="PROSITE" id="PS50889">
    <property type="entry name" value="S4"/>
    <property type="match status" value="1"/>
</dbReference>
<reference evidence="3 4" key="1">
    <citation type="submission" date="2019-02" db="EMBL/GenBank/DDBJ databases">
        <title>Deep-cultivation of Planctomycetes and their phenomic and genomic characterization uncovers novel biology.</title>
        <authorList>
            <person name="Wiegand S."/>
            <person name="Jogler M."/>
            <person name="Boedeker C."/>
            <person name="Pinto D."/>
            <person name="Vollmers J."/>
            <person name="Rivas-Marin E."/>
            <person name="Kohn T."/>
            <person name="Peeters S.H."/>
            <person name="Heuer A."/>
            <person name="Rast P."/>
            <person name="Oberbeckmann S."/>
            <person name="Bunk B."/>
            <person name="Jeske O."/>
            <person name="Meyerdierks A."/>
            <person name="Storesund J.E."/>
            <person name="Kallscheuer N."/>
            <person name="Luecker S."/>
            <person name="Lage O.M."/>
            <person name="Pohl T."/>
            <person name="Merkel B.J."/>
            <person name="Hornburger P."/>
            <person name="Mueller R.-W."/>
            <person name="Bruemmer F."/>
            <person name="Labrenz M."/>
            <person name="Spormann A.M."/>
            <person name="Op den Camp H."/>
            <person name="Overmann J."/>
            <person name="Amann R."/>
            <person name="Jetten M.S.M."/>
            <person name="Mascher T."/>
            <person name="Medema M.H."/>
            <person name="Devos D.P."/>
            <person name="Kaster A.-K."/>
            <person name="Ovreas L."/>
            <person name="Rohde M."/>
            <person name="Galperin M.Y."/>
            <person name="Jogler C."/>
        </authorList>
    </citation>
    <scope>NUCLEOTIDE SEQUENCE [LARGE SCALE GENOMIC DNA]</scope>
    <source>
        <strain evidence="3 4">Spa11</strain>
    </source>
</reference>
<dbReference type="GO" id="GO:0003723">
    <property type="term" value="F:RNA binding"/>
    <property type="evidence" value="ECO:0007669"/>
    <property type="project" value="UniProtKB-KW"/>
</dbReference>
<dbReference type="SMART" id="SM00363">
    <property type="entry name" value="S4"/>
    <property type="match status" value="1"/>
</dbReference>
<dbReference type="AlphaFoldDB" id="A0A518KAQ8"/>
<dbReference type="KEGG" id="bmei:Spa11_30810"/>
<dbReference type="CDD" id="cd00165">
    <property type="entry name" value="S4"/>
    <property type="match status" value="1"/>
</dbReference>
<dbReference type="Proteomes" id="UP000316426">
    <property type="component" value="Chromosome"/>
</dbReference>
<dbReference type="InterPro" id="IPR036986">
    <property type="entry name" value="S4_RNA-bd_sf"/>
</dbReference>
<dbReference type="EMBL" id="CP036349">
    <property type="protein sequence ID" value="QDV74872.1"/>
    <property type="molecule type" value="Genomic_DNA"/>
</dbReference>
<accession>A0A518KAQ8</accession>
<dbReference type="RefSeq" id="WP_145113658.1">
    <property type="nucleotide sequence ID" value="NZ_CP036349.1"/>
</dbReference>
<sequence length="76" mass="8520">MSHANQTTIHLDQFLKVQNLVGTGGQAKQVIQGGEVQVNGEVETRRRRQLRQGDVVLFEGEEMVVVFDDDESEHVS</sequence>
<protein>
    <submittedName>
        <fullName evidence="3">Ribosome-associated protein</fullName>
    </submittedName>
</protein>